<dbReference type="RefSeq" id="WP_125653158.1">
    <property type="nucleotide sequence ID" value="NZ_AP019308.1"/>
</dbReference>
<gene>
    <name evidence="1" type="ORF">Back11_00380</name>
</gene>
<dbReference type="SUPFAM" id="SSF109854">
    <property type="entry name" value="DinB/YfiT-like putative metalloenzymes"/>
    <property type="match status" value="1"/>
</dbReference>
<accession>A0A3G9J1Z3</accession>
<protein>
    <submittedName>
        <fullName evidence="1">Uncharacterized protein</fullName>
    </submittedName>
</protein>
<dbReference type="Proteomes" id="UP000275368">
    <property type="component" value="Chromosome"/>
</dbReference>
<dbReference type="KEGG" id="pbk:Back11_00380"/>
<name>A0A3G9J1Z3_9BACL</name>
<dbReference type="Pfam" id="PF12867">
    <property type="entry name" value="DinB_2"/>
    <property type="match status" value="1"/>
</dbReference>
<dbReference type="AlphaFoldDB" id="A0A3G9J1Z3"/>
<dbReference type="OrthoDB" id="9793216at2"/>
<reference evidence="1 2" key="1">
    <citation type="submission" date="2018-11" db="EMBL/GenBank/DDBJ databases">
        <title>Complete genome sequence of Paenibacillus baekrokdamisoli strain KCTC 33723.</title>
        <authorList>
            <person name="Kang S.W."/>
            <person name="Lee K.C."/>
            <person name="Kim K.K."/>
            <person name="Kim J.S."/>
            <person name="Kim D.S."/>
            <person name="Ko S.H."/>
            <person name="Yang S.H."/>
            <person name="Lee J.S."/>
        </authorList>
    </citation>
    <scope>NUCLEOTIDE SEQUENCE [LARGE SCALE GENOMIC DNA]</scope>
    <source>
        <strain evidence="1 2">KCTC 33723</strain>
    </source>
</reference>
<keyword evidence="2" id="KW-1185">Reference proteome</keyword>
<evidence type="ECO:0000313" key="1">
    <source>
        <dbReference type="EMBL" id="BBH18693.1"/>
    </source>
</evidence>
<evidence type="ECO:0000313" key="2">
    <source>
        <dbReference type="Proteomes" id="UP000275368"/>
    </source>
</evidence>
<dbReference type="EMBL" id="AP019308">
    <property type="protein sequence ID" value="BBH18693.1"/>
    <property type="molecule type" value="Genomic_DNA"/>
</dbReference>
<dbReference type="Gene3D" id="1.20.120.450">
    <property type="entry name" value="dinb family like domain"/>
    <property type="match status" value="1"/>
</dbReference>
<dbReference type="InterPro" id="IPR034660">
    <property type="entry name" value="DinB/YfiT-like"/>
</dbReference>
<organism evidence="1 2">
    <name type="scientific">Paenibacillus baekrokdamisoli</name>
    <dbReference type="NCBI Taxonomy" id="1712516"/>
    <lineage>
        <taxon>Bacteria</taxon>
        <taxon>Bacillati</taxon>
        <taxon>Bacillota</taxon>
        <taxon>Bacilli</taxon>
        <taxon>Bacillales</taxon>
        <taxon>Paenibacillaceae</taxon>
        <taxon>Paenibacillus</taxon>
    </lineage>
</organism>
<sequence>MTTKLEANEFPPYFEQYIKLITEGNIVNILEEQLHEMTSLFSQLTDDQADFRYAEGKWSVKEVLGHITDNERIWAYRILRIARGDNHVCKSYDENQFAAESSFHLQQIDDLLEEFIVVRRSTIMLLKGLKDKAWLRSGTLYDAKLTVRAAAYVIAGHEKHHRGVLEARYGLGSSQ</sequence>
<dbReference type="InterPro" id="IPR024775">
    <property type="entry name" value="DinB-like"/>
</dbReference>
<proteinExistence type="predicted"/>